<accession>A0A0Q3EB28</accession>
<dbReference type="Proteomes" id="UP000008810">
    <property type="component" value="Chromosome 5"/>
</dbReference>
<protein>
    <submittedName>
        <fullName evidence="3 4">Uncharacterized protein</fullName>
    </submittedName>
</protein>
<evidence type="ECO:0000256" key="1">
    <source>
        <dbReference type="SAM" id="MobiDB-lite"/>
    </source>
</evidence>
<gene>
    <name evidence="3" type="ORF">BRADI_5g24560v3</name>
</gene>
<feature type="region of interest" description="Disordered" evidence="1">
    <location>
        <begin position="25"/>
        <end position="121"/>
    </location>
</feature>
<reference evidence="3 4" key="1">
    <citation type="journal article" date="2010" name="Nature">
        <title>Genome sequencing and analysis of the model grass Brachypodium distachyon.</title>
        <authorList>
            <consortium name="International Brachypodium Initiative"/>
        </authorList>
    </citation>
    <scope>NUCLEOTIDE SEQUENCE [LARGE SCALE GENOMIC DNA]</scope>
    <source>
        <strain evidence="3 4">Bd21</strain>
    </source>
</reference>
<evidence type="ECO:0000313" key="3">
    <source>
        <dbReference type="EMBL" id="KQJ85046.1"/>
    </source>
</evidence>
<dbReference type="EnsemblPlants" id="KQJ85046">
    <property type="protein sequence ID" value="KQJ85046"/>
    <property type="gene ID" value="BRADI_5g24560v3"/>
</dbReference>
<dbReference type="FunCoup" id="A0A0Q3EB28">
    <property type="interactions" value="817"/>
</dbReference>
<evidence type="ECO:0000256" key="2">
    <source>
        <dbReference type="SAM" id="SignalP"/>
    </source>
</evidence>
<feature type="compositionally biased region" description="Basic and acidic residues" evidence="1">
    <location>
        <begin position="62"/>
        <end position="76"/>
    </location>
</feature>
<reference evidence="3" key="2">
    <citation type="submission" date="2017-06" db="EMBL/GenBank/DDBJ databases">
        <title>WGS assembly of Brachypodium distachyon.</title>
        <authorList>
            <consortium name="The International Brachypodium Initiative"/>
            <person name="Lucas S."/>
            <person name="Harmon-Smith M."/>
            <person name="Lail K."/>
            <person name="Tice H."/>
            <person name="Grimwood J."/>
            <person name="Bruce D."/>
            <person name="Barry K."/>
            <person name="Shu S."/>
            <person name="Lindquist E."/>
            <person name="Wang M."/>
            <person name="Pitluck S."/>
            <person name="Vogel J.P."/>
            <person name="Garvin D.F."/>
            <person name="Mockler T.C."/>
            <person name="Schmutz J."/>
            <person name="Rokhsar D."/>
            <person name="Bevan M.W."/>
        </authorList>
    </citation>
    <scope>NUCLEOTIDE SEQUENCE</scope>
    <source>
        <strain evidence="3">Bd21</strain>
    </source>
</reference>
<feature type="signal peptide" evidence="2">
    <location>
        <begin position="1"/>
        <end position="19"/>
    </location>
</feature>
<evidence type="ECO:0000313" key="4">
    <source>
        <dbReference type="EnsemblPlants" id="KQJ85046"/>
    </source>
</evidence>
<keyword evidence="2" id="KW-0732">Signal</keyword>
<proteinExistence type="predicted"/>
<feature type="compositionally biased region" description="Basic residues" evidence="1">
    <location>
        <begin position="110"/>
        <end position="121"/>
    </location>
</feature>
<evidence type="ECO:0000313" key="5">
    <source>
        <dbReference type="Proteomes" id="UP000008810"/>
    </source>
</evidence>
<dbReference type="KEGG" id="bdi:100843016"/>
<dbReference type="AlphaFoldDB" id="A0A0Q3EB28"/>
<reference evidence="4" key="3">
    <citation type="submission" date="2018-08" db="UniProtKB">
        <authorList>
            <consortium name="EnsemblPlants"/>
        </authorList>
    </citation>
    <scope>IDENTIFICATION</scope>
    <source>
        <strain evidence="4">cv. Bd21</strain>
    </source>
</reference>
<feature type="chain" id="PRO_5043129028" evidence="2">
    <location>
        <begin position="20"/>
        <end position="121"/>
    </location>
</feature>
<organism evidence="3">
    <name type="scientific">Brachypodium distachyon</name>
    <name type="common">Purple false brome</name>
    <name type="synonym">Trachynia distachya</name>
    <dbReference type="NCBI Taxonomy" id="15368"/>
    <lineage>
        <taxon>Eukaryota</taxon>
        <taxon>Viridiplantae</taxon>
        <taxon>Streptophyta</taxon>
        <taxon>Embryophyta</taxon>
        <taxon>Tracheophyta</taxon>
        <taxon>Spermatophyta</taxon>
        <taxon>Magnoliopsida</taxon>
        <taxon>Liliopsida</taxon>
        <taxon>Poales</taxon>
        <taxon>Poaceae</taxon>
        <taxon>BOP clade</taxon>
        <taxon>Pooideae</taxon>
        <taxon>Stipodae</taxon>
        <taxon>Brachypodieae</taxon>
        <taxon>Brachypodium</taxon>
    </lineage>
</organism>
<name>A0A0Q3EB28_BRADI</name>
<sequence length="121" mass="13103">MEKKLPCVLVLLASSLVLAATLADAASSSVHPSLNSKQAQVLLGRKGRGESDLPGYHRYRREGKEQHEVASMEVKKGAGLRDAAKEEEEEEGLIHSADYSGVTMHSRSPPAHHKHPKGNKS</sequence>
<dbReference type="ExpressionAtlas" id="A0A0Q3EB28">
    <property type="expression patterns" value="baseline"/>
</dbReference>
<dbReference type="EMBL" id="CM000884">
    <property type="protein sequence ID" value="KQJ85046.1"/>
    <property type="molecule type" value="Genomic_DNA"/>
</dbReference>
<dbReference type="Gramene" id="KQJ85046">
    <property type="protein sequence ID" value="KQJ85046"/>
    <property type="gene ID" value="BRADI_5g24560v3"/>
</dbReference>
<keyword evidence="5" id="KW-1185">Reference proteome</keyword>